<evidence type="ECO:0008006" key="4">
    <source>
        <dbReference type="Google" id="ProtNLM"/>
    </source>
</evidence>
<gene>
    <name evidence="2" type="ORF">KIW84_076646</name>
</gene>
<feature type="non-terminal residue" evidence="2">
    <location>
        <position position="135"/>
    </location>
</feature>
<proteinExistence type="predicted"/>
<dbReference type="Gramene" id="Psat07G0664600-T1">
    <property type="protein sequence ID" value="KAI5391922.1"/>
    <property type="gene ID" value="KIW84_076646"/>
</dbReference>
<dbReference type="AlphaFoldDB" id="A0A9D4VYS5"/>
<keyword evidence="1" id="KW-0732">Signal</keyword>
<comment type="caution">
    <text evidence="2">The sequence shown here is derived from an EMBL/GenBank/DDBJ whole genome shotgun (WGS) entry which is preliminary data.</text>
</comment>
<reference evidence="2 3" key="1">
    <citation type="journal article" date="2022" name="Nat. Genet.">
        <title>Improved pea reference genome and pan-genome highlight genomic features and evolutionary characteristics.</title>
        <authorList>
            <person name="Yang T."/>
            <person name="Liu R."/>
            <person name="Luo Y."/>
            <person name="Hu S."/>
            <person name="Wang D."/>
            <person name="Wang C."/>
            <person name="Pandey M.K."/>
            <person name="Ge S."/>
            <person name="Xu Q."/>
            <person name="Li N."/>
            <person name="Li G."/>
            <person name="Huang Y."/>
            <person name="Saxena R.K."/>
            <person name="Ji Y."/>
            <person name="Li M."/>
            <person name="Yan X."/>
            <person name="He Y."/>
            <person name="Liu Y."/>
            <person name="Wang X."/>
            <person name="Xiang C."/>
            <person name="Varshney R.K."/>
            <person name="Ding H."/>
            <person name="Gao S."/>
            <person name="Zong X."/>
        </authorList>
    </citation>
    <scope>NUCLEOTIDE SEQUENCE [LARGE SCALE GENOMIC DNA]</scope>
    <source>
        <strain evidence="2 3">cv. Zhongwan 6</strain>
    </source>
</reference>
<evidence type="ECO:0000313" key="2">
    <source>
        <dbReference type="EMBL" id="KAI5391922.1"/>
    </source>
</evidence>
<evidence type="ECO:0000256" key="1">
    <source>
        <dbReference type="SAM" id="SignalP"/>
    </source>
</evidence>
<protein>
    <recommendedName>
        <fullName evidence="4">Thionin-like protein</fullName>
    </recommendedName>
</protein>
<dbReference type="EMBL" id="JAMSHJ010000007">
    <property type="protein sequence ID" value="KAI5391922.1"/>
    <property type="molecule type" value="Genomic_DNA"/>
</dbReference>
<organism evidence="2 3">
    <name type="scientific">Pisum sativum</name>
    <name type="common">Garden pea</name>
    <name type="synonym">Lathyrus oleraceus</name>
    <dbReference type="NCBI Taxonomy" id="3888"/>
    <lineage>
        <taxon>Eukaryota</taxon>
        <taxon>Viridiplantae</taxon>
        <taxon>Streptophyta</taxon>
        <taxon>Embryophyta</taxon>
        <taxon>Tracheophyta</taxon>
        <taxon>Spermatophyta</taxon>
        <taxon>Magnoliopsida</taxon>
        <taxon>eudicotyledons</taxon>
        <taxon>Gunneridae</taxon>
        <taxon>Pentapetalae</taxon>
        <taxon>rosids</taxon>
        <taxon>fabids</taxon>
        <taxon>Fabales</taxon>
        <taxon>Fabaceae</taxon>
        <taxon>Papilionoideae</taxon>
        <taxon>50 kb inversion clade</taxon>
        <taxon>NPAAA clade</taxon>
        <taxon>Hologalegina</taxon>
        <taxon>IRL clade</taxon>
        <taxon>Fabeae</taxon>
        <taxon>Lathyrus</taxon>
    </lineage>
</organism>
<evidence type="ECO:0000313" key="3">
    <source>
        <dbReference type="Proteomes" id="UP001058974"/>
    </source>
</evidence>
<feature type="signal peptide" evidence="1">
    <location>
        <begin position="1"/>
        <end position="39"/>
    </location>
</feature>
<accession>A0A9D4VYS5</accession>
<name>A0A9D4VYS5_PEA</name>
<keyword evidence="3" id="KW-1185">Reference proteome</keyword>
<dbReference type="Proteomes" id="UP001058974">
    <property type="component" value="Chromosome 7"/>
</dbReference>
<feature type="chain" id="PRO_5039105680" description="Thionin-like protein" evidence="1">
    <location>
        <begin position="40"/>
        <end position="135"/>
    </location>
</feature>
<sequence>NLTYTTQTTKIYNRKSMAKFEMKQLISIFLMLLLVVAHAEDAHPPSSSNSKNSKGGVVCVGKCAFQCKRFIKEVALYPGCVAGCKLLKCNKVLSKDVHSCATKCAISKTTKDNTKIDIPRINLITNSCLEGCKKN</sequence>